<accession>A0ABR0AWW6</accession>
<keyword evidence="2" id="KW-1185">Reference proteome</keyword>
<dbReference type="Proteomes" id="UP001234178">
    <property type="component" value="Unassembled WGS sequence"/>
</dbReference>
<dbReference type="EMBL" id="JAOYFB010000039">
    <property type="protein sequence ID" value="KAK4029632.1"/>
    <property type="molecule type" value="Genomic_DNA"/>
</dbReference>
<sequence length="175" mass="19684">MFRGSSRISQVDASHHATFVVFAPNSVAPSYSRNRPLPKNILARSFRVAVPSCTGSTEHRKVLTICFYVGVLNDSNDVICFSSVTCTVSKGNSDNMKLGIRQRVRQQTVSQQPRDLVTYQMPDPSNKKENAIKTEMKRFSSITSYLQNPPCQAELTLRNNFFPNCCVALNMPRKF</sequence>
<gene>
    <name evidence="1" type="ORF">OUZ56_022603</name>
</gene>
<protein>
    <submittedName>
        <fullName evidence="1">Uncharacterized protein</fullName>
    </submittedName>
</protein>
<comment type="caution">
    <text evidence="1">The sequence shown here is derived from an EMBL/GenBank/DDBJ whole genome shotgun (WGS) entry which is preliminary data.</text>
</comment>
<proteinExistence type="predicted"/>
<reference evidence="1 2" key="1">
    <citation type="journal article" date="2023" name="Nucleic Acids Res.">
        <title>The hologenome of Daphnia magna reveals possible DNA methylation and microbiome-mediated evolution of the host genome.</title>
        <authorList>
            <person name="Chaturvedi A."/>
            <person name="Li X."/>
            <person name="Dhandapani V."/>
            <person name="Marshall H."/>
            <person name="Kissane S."/>
            <person name="Cuenca-Cambronero M."/>
            <person name="Asole G."/>
            <person name="Calvet F."/>
            <person name="Ruiz-Romero M."/>
            <person name="Marangio P."/>
            <person name="Guigo R."/>
            <person name="Rago D."/>
            <person name="Mirbahai L."/>
            <person name="Eastwood N."/>
            <person name="Colbourne J.K."/>
            <person name="Zhou J."/>
            <person name="Mallon E."/>
            <person name="Orsini L."/>
        </authorList>
    </citation>
    <scope>NUCLEOTIDE SEQUENCE [LARGE SCALE GENOMIC DNA]</scope>
    <source>
        <strain evidence="1">LRV0_1</strain>
    </source>
</reference>
<organism evidence="1 2">
    <name type="scientific">Daphnia magna</name>
    <dbReference type="NCBI Taxonomy" id="35525"/>
    <lineage>
        <taxon>Eukaryota</taxon>
        <taxon>Metazoa</taxon>
        <taxon>Ecdysozoa</taxon>
        <taxon>Arthropoda</taxon>
        <taxon>Crustacea</taxon>
        <taxon>Branchiopoda</taxon>
        <taxon>Diplostraca</taxon>
        <taxon>Cladocera</taxon>
        <taxon>Anomopoda</taxon>
        <taxon>Daphniidae</taxon>
        <taxon>Daphnia</taxon>
    </lineage>
</organism>
<evidence type="ECO:0000313" key="2">
    <source>
        <dbReference type="Proteomes" id="UP001234178"/>
    </source>
</evidence>
<name>A0ABR0AWW6_9CRUS</name>
<evidence type="ECO:0000313" key="1">
    <source>
        <dbReference type="EMBL" id="KAK4029632.1"/>
    </source>
</evidence>